<dbReference type="EMBL" id="JABMCB010000204">
    <property type="protein sequence ID" value="NUU79744.1"/>
    <property type="molecule type" value="Genomic_DNA"/>
</dbReference>
<evidence type="ECO:0000313" key="10">
    <source>
        <dbReference type="Proteomes" id="UP000526125"/>
    </source>
</evidence>
<evidence type="ECO:0000256" key="3">
    <source>
        <dbReference type="ARBA" id="ARBA00022475"/>
    </source>
</evidence>
<proteinExistence type="inferred from homology"/>
<dbReference type="SUPFAM" id="SSF52540">
    <property type="entry name" value="P-loop containing nucleoside triphosphate hydrolases"/>
    <property type="match status" value="1"/>
</dbReference>
<evidence type="ECO:0000256" key="7">
    <source>
        <dbReference type="SAM" id="MobiDB-lite"/>
    </source>
</evidence>
<name>A0A7Y6C569_9BACL</name>
<evidence type="ECO:0000256" key="4">
    <source>
        <dbReference type="ARBA" id="ARBA00022692"/>
    </source>
</evidence>
<dbReference type="Pfam" id="PF02534">
    <property type="entry name" value="T4SS-DNA_transf"/>
    <property type="match status" value="1"/>
</dbReference>
<comment type="subcellular location">
    <subcellularLocation>
        <location evidence="1">Cell membrane</location>
        <topology evidence="1">Multi-pass membrane protein</topology>
    </subcellularLocation>
</comment>
<dbReference type="InterPro" id="IPR027417">
    <property type="entry name" value="P-loop_NTPase"/>
</dbReference>
<dbReference type="AlphaFoldDB" id="A0A7Y6C569"/>
<dbReference type="InterPro" id="IPR003688">
    <property type="entry name" value="TraG/VirD4"/>
</dbReference>
<keyword evidence="3" id="KW-1003">Cell membrane</keyword>
<dbReference type="RefSeq" id="WP_175399315.1">
    <property type="nucleotide sequence ID" value="NZ_JABMCB010000204.1"/>
</dbReference>
<evidence type="ECO:0000313" key="9">
    <source>
        <dbReference type="EMBL" id="NUU79744.1"/>
    </source>
</evidence>
<protein>
    <submittedName>
        <fullName evidence="9">Type IV secretory system conjugative DNA transfer family protein</fullName>
    </submittedName>
</protein>
<evidence type="ECO:0000256" key="6">
    <source>
        <dbReference type="ARBA" id="ARBA00023136"/>
    </source>
</evidence>
<keyword evidence="10" id="KW-1185">Reference proteome</keyword>
<dbReference type="CDD" id="cd01127">
    <property type="entry name" value="TrwB_TraG_TraD_VirD4"/>
    <property type="match status" value="1"/>
</dbReference>
<comment type="similarity">
    <text evidence="2">Belongs to the VirD4/TraG family.</text>
</comment>
<dbReference type="Proteomes" id="UP000526125">
    <property type="component" value="Unassembled WGS sequence"/>
</dbReference>
<evidence type="ECO:0000256" key="1">
    <source>
        <dbReference type="ARBA" id="ARBA00004651"/>
    </source>
</evidence>
<organism evidence="9 10">
    <name type="scientific">Paenibacillus xylanilyticus</name>
    <dbReference type="NCBI Taxonomy" id="248903"/>
    <lineage>
        <taxon>Bacteria</taxon>
        <taxon>Bacillati</taxon>
        <taxon>Bacillota</taxon>
        <taxon>Bacilli</taxon>
        <taxon>Bacillales</taxon>
        <taxon>Paenibacillaceae</taxon>
        <taxon>Paenibacillus</taxon>
    </lineage>
</organism>
<feature type="transmembrane region" description="Helical" evidence="8">
    <location>
        <begin position="60"/>
        <end position="77"/>
    </location>
</feature>
<evidence type="ECO:0000256" key="2">
    <source>
        <dbReference type="ARBA" id="ARBA00008806"/>
    </source>
</evidence>
<sequence length="745" mass="84014">MEFKNKAWKPIFASFLMSILFSYLLMVGFYVIGPGGDLTQLLLEPVKVVSFAYAQENLKVIFSLMPFVILGGMLYSMRSSILLPKLVDASDFGLHGTSKWGQPSDVVNGKTFSKRNAYNKDPLSAFKMEPGIILGKIPSRKELIIMPKGTNIDNRNVLIIGSSGSGKGQAYVFPNMMNHVEETIIVTDPKGEIYEATHQLKRDQGYKVYQIDFVNFSEEVGYNPLDYVDDDEDARAVANTIASNAVDDGKRDFWSESAIAYFAAIILYIKTEYRHTATMTHVVQFTAKAGKDEEFLDNLLEEMSVDHPAYDMFTLANMSAGNTRTGIMSTLAQQIGIFAMRKIAKFTAKSSFNFRDLQEEKTVLYIKVRMKSNPFKQLTATFFEQLIDTFYDIADENHSRLPIDSIYLLDEFANIGKINGYPNILATCRGLGMSMHTVIQDIGQLEDKRMYGPDMARSIINNHDTTLFLRTKDTKTAKYFSDVAGETTIKHKQKSTSIGEKKASKSISEQFVKRPLITQGELLNVNPAVCYLFVNGYFPLKLEKSYQYKVYGEFLFGKDRKPNYERSSRNNFLKFFGISSVNHVEKLPEAHTAIDPEERELEDADYDEALEAEMLALEEEMEKIPEEEDVPFAEEDEFEDGEGISTEELSMLLGNLDPIDQTPLEPLEEAPITTEATDDGITDEDVQAAFRELEEALNGIGDDDPDAEALMEVIKELTDEAAADQEETDEDEEKKELDDSDDLPM</sequence>
<evidence type="ECO:0000256" key="8">
    <source>
        <dbReference type="SAM" id="Phobius"/>
    </source>
</evidence>
<dbReference type="GO" id="GO:0005886">
    <property type="term" value="C:plasma membrane"/>
    <property type="evidence" value="ECO:0007669"/>
    <property type="project" value="UniProtKB-SubCell"/>
</dbReference>
<gene>
    <name evidence="9" type="ORF">HP552_31635</name>
</gene>
<dbReference type="NCBIfam" id="NF045973">
    <property type="entry name" value="conju_CD1115"/>
    <property type="match status" value="1"/>
</dbReference>
<feature type="transmembrane region" description="Helical" evidence="8">
    <location>
        <begin position="12"/>
        <end position="32"/>
    </location>
</feature>
<keyword evidence="5 8" id="KW-1133">Transmembrane helix</keyword>
<dbReference type="PANTHER" id="PTHR37937">
    <property type="entry name" value="CONJUGATIVE TRANSFER: DNA TRANSPORT"/>
    <property type="match status" value="1"/>
</dbReference>
<feature type="compositionally biased region" description="Acidic residues" evidence="7">
    <location>
        <begin position="719"/>
        <end position="745"/>
    </location>
</feature>
<dbReference type="InterPro" id="IPR051539">
    <property type="entry name" value="T4SS-coupling_protein"/>
</dbReference>
<comment type="caution">
    <text evidence="9">The sequence shown here is derived from an EMBL/GenBank/DDBJ whole genome shotgun (WGS) entry which is preliminary data.</text>
</comment>
<keyword evidence="6 8" id="KW-0472">Membrane</keyword>
<dbReference type="PANTHER" id="PTHR37937:SF1">
    <property type="entry name" value="CONJUGATIVE TRANSFER: DNA TRANSPORT"/>
    <property type="match status" value="1"/>
</dbReference>
<evidence type="ECO:0000256" key="5">
    <source>
        <dbReference type="ARBA" id="ARBA00022989"/>
    </source>
</evidence>
<feature type="region of interest" description="Disordered" evidence="7">
    <location>
        <begin position="715"/>
        <end position="745"/>
    </location>
</feature>
<dbReference type="Gene3D" id="3.40.50.300">
    <property type="entry name" value="P-loop containing nucleotide triphosphate hydrolases"/>
    <property type="match status" value="1"/>
</dbReference>
<keyword evidence="4 8" id="KW-0812">Transmembrane</keyword>
<accession>A0A7Y6C569</accession>
<reference evidence="9 10" key="1">
    <citation type="submission" date="2020-05" db="EMBL/GenBank/DDBJ databases">
        <title>Genome Sequencing of Type Strains.</title>
        <authorList>
            <person name="Lemaire J.F."/>
            <person name="Inderbitzin P."/>
            <person name="Gregorio O.A."/>
            <person name="Collins S.B."/>
            <person name="Wespe N."/>
            <person name="Knight-Connoni V."/>
        </authorList>
    </citation>
    <scope>NUCLEOTIDE SEQUENCE [LARGE SCALE GENOMIC DNA]</scope>
    <source>
        <strain evidence="9 10">LMG 21957</strain>
    </source>
</reference>